<evidence type="ECO:0000313" key="2">
    <source>
        <dbReference type="Proteomes" id="UP000265520"/>
    </source>
</evidence>
<name>A0A392QZS3_9FABA</name>
<feature type="non-terminal residue" evidence="1">
    <location>
        <position position="78"/>
    </location>
</feature>
<dbReference type="EMBL" id="LXQA010172089">
    <property type="protein sequence ID" value="MCI29374.1"/>
    <property type="molecule type" value="Genomic_DNA"/>
</dbReference>
<sequence length="78" mass="9081">MMWELDQFIRAVLVDFASKLSNQSVYRISRLSDDDLLKLVEEKFSELPKDEKQGIIDAVLGPLIYSLFPRRIPIPKDE</sequence>
<protein>
    <submittedName>
        <fullName evidence="1">Uncharacterized protein</fullName>
    </submittedName>
</protein>
<dbReference type="Proteomes" id="UP000265520">
    <property type="component" value="Unassembled WGS sequence"/>
</dbReference>
<comment type="caution">
    <text evidence="1">The sequence shown here is derived from an EMBL/GenBank/DDBJ whole genome shotgun (WGS) entry which is preliminary data.</text>
</comment>
<evidence type="ECO:0000313" key="1">
    <source>
        <dbReference type="EMBL" id="MCI29374.1"/>
    </source>
</evidence>
<proteinExistence type="predicted"/>
<accession>A0A392QZS3</accession>
<keyword evidence="2" id="KW-1185">Reference proteome</keyword>
<reference evidence="1 2" key="1">
    <citation type="journal article" date="2018" name="Front. Plant Sci.">
        <title>Red Clover (Trifolium pratense) and Zigzag Clover (T. medium) - A Picture of Genomic Similarities and Differences.</title>
        <authorList>
            <person name="Dluhosova J."/>
            <person name="Istvanek J."/>
            <person name="Nedelnik J."/>
            <person name="Repkova J."/>
        </authorList>
    </citation>
    <scope>NUCLEOTIDE SEQUENCE [LARGE SCALE GENOMIC DNA]</scope>
    <source>
        <strain evidence="2">cv. 10/8</strain>
        <tissue evidence="1">Leaf</tissue>
    </source>
</reference>
<organism evidence="1 2">
    <name type="scientific">Trifolium medium</name>
    <dbReference type="NCBI Taxonomy" id="97028"/>
    <lineage>
        <taxon>Eukaryota</taxon>
        <taxon>Viridiplantae</taxon>
        <taxon>Streptophyta</taxon>
        <taxon>Embryophyta</taxon>
        <taxon>Tracheophyta</taxon>
        <taxon>Spermatophyta</taxon>
        <taxon>Magnoliopsida</taxon>
        <taxon>eudicotyledons</taxon>
        <taxon>Gunneridae</taxon>
        <taxon>Pentapetalae</taxon>
        <taxon>rosids</taxon>
        <taxon>fabids</taxon>
        <taxon>Fabales</taxon>
        <taxon>Fabaceae</taxon>
        <taxon>Papilionoideae</taxon>
        <taxon>50 kb inversion clade</taxon>
        <taxon>NPAAA clade</taxon>
        <taxon>Hologalegina</taxon>
        <taxon>IRL clade</taxon>
        <taxon>Trifolieae</taxon>
        <taxon>Trifolium</taxon>
    </lineage>
</organism>
<dbReference type="AlphaFoldDB" id="A0A392QZS3"/>